<comment type="caution">
    <text evidence="3">The sequence shown here is derived from an EMBL/GenBank/DDBJ whole genome shotgun (WGS) entry which is preliminary data.</text>
</comment>
<name>A0A927DWK1_KLEPN</name>
<dbReference type="EMBL" id="JACXTF010000001">
    <property type="protein sequence ID" value="MBD3720443.1"/>
    <property type="molecule type" value="Genomic_DNA"/>
</dbReference>
<dbReference type="Pfam" id="PF11072">
    <property type="entry name" value="DUF2859"/>
    <property type="match status" value="1"/>
</dbReference>
<accession>A0A927DWK1</accession>
<proteinExistence type="predicted"/>
<evidence type="ECO:0000256" key="1">
    <source>
        <dbReference type="SAM" id="SignalP"/>
    </source>
</evidence>
<evidence type="ECO:0000313" key="3">
    <source>
        <dbReference type="EMBL" id="MBD3720443.1"/>
    </source>
</evidence>
<reference evidence="3" key="1">
    <citation type="submission" date="2020-07" db="EMBL/GenBank/DDBJ databases">
        <title>Clinical and genomic characterization of carbapenemase-producing Enterobacterales causing secondary infections during the COVID-19 crisis at a New York City hospital.</title>
        <authorList>
            <person name="Gomez-Simmonds A."/>
            <person name="Annavajhala M.K."/>
            <person name="Uhlemann A.-C."/>
        </authorList>
    </citation>
    <scope>NUCLEOTIDE SEQUENCE</scope>
    <source>
        <strain evidence="3">NK1594</strain>
        <strain evidence="2">NK1677</strain>
    </source>
</reference>
<organism evidence="3 4">
    <name type="scientific">Klebsiella pneumoniae</name>
    <dbReference type="NCBI Taxonomy" id="573"/>
    <lineage>
        <taxon>Bacteria</taxon>
        <taxon>Pseudomonadati</taxon>
        <taxon>Pseudomonadota</taxon>
        <taxon>Gammaproteobacteria</taxon>
        <taxon>Enterobacterales</taxon>
        <taxon>Enterobacteriaceae</taxon>
        <taxon>Klebsiella/Raoultella group</taxon>
        <taxon>Klebsiella</taxon>
        <taxon>Klebsiella pneumoniae complex</taxon>
    </lineage>
</organism>
<feature type="signal peptide" evidence="1">
    <location>
        <begin position="1"/>
        <end position="19"/>
    </location>
</feature>
<keyword evidence="1" id="KW-0732">Signal</keyword>
<protein>
    <submittedName>
        <fullName evidence="3">DUF2859 domain-containing protein</fullName>
    </submittedName>
</protein>
<evidence type="ECO:0000313" key="2">
    <source>
        <dbReference type="EMBL" id="MBD3709798.1"/>
    </source>
</evidence>
<evidence type="ECO:0000313" key="4">
    <source>
        <dbReference type="Proteomes" id="UP000622731"/>
    </source>
</evidence>
<dbReference type="Proteomes" id="UP000616340">
    <property type="component" value="Unassembled WGS sequence"/>
</dbReference>
<gene>
    <name evidence="3" type="ORF">IE988_27115</name>
    <name evidence="2" type="ORF">IE996_26025</name>
</gene>
<dbReference type="InterPro" id="IPR021300">
    <property type="entry name" value="Integr_conj_element_PFL4695"/>
</dbReference>
<dbReference type="AlphaFoldDB" id="A0A927DWK1"/>
<dbReference type="EMBL" id="JACXTN010000001">
    <property type="protein sequence ID" value="MBD3709798.1"/>
    <property type="molecule type" value="Genomic_DNA"/>
</dbReference>
<dbReference type="InterPro" id="IPR023346">
    <property type="entry name" value="Lysozyme-like_dom_sf"/>
</dbReference>
<sequence>MVARRVLMFLLLFPPLACAQSIPSGYRQIAEQENVPAEALYSLALTESAKKLAHGVRPWPWTINVAGIGYRYASRDEAYQALLGFIRRYPLKRIDVGVAQVNLGWNGSRFSSYWHAFDPYTNLRVAARILRECYDAQPGSWMQAAGCYHHPAGGKPARVYKAVVQRHLNTLNPVKPTAVSWVEPKRKNTMKSIYLLGLCCLFGNAHAGLNVIADLGGEPAAPYFDGINNQPNEFESPNPPEAAVLPAAPASLASVLPISTPELTPGSVEARRLGLPRDAADIFVG</sequence>
<feature type="chain" id="PRO_5036600705" evidence="1">
    <location>
        <begin position="20"/>
        <end position="285"/>
    </location>
</feature>
<dbReference type="SUPFAM" id="SSF53955">
    <property type="entry name" value="Lysozyme-like"/>
    <property type="match status" value="1"/>
</dbReference>
<dbReference type="Proteomes" id="UP000622731">
    <property type="component" value="Unassembled WGS sequence"/>
</dbReference>